<comment type="caution">
    <text evidence="1">The sequence shown here is derived from an EMBL/GenBank/DDBJ whole genome shotgun (WGS) entry which is preliminary data.</text>
</comment>
<organism evidence="1 2">
    <name type="scientific">Paramecium sonneborni</name>
    <dbReference type="NCBI Taxonomy" id="65129"/>
    <lineage>
        <taxon>Eukaryota</taxon>
        <taxon>Sar</taxon>
        <taxon>Alveolata</taxon>
        <taxon>Ciliophora</taxon>
        <taxon>Intramacronucleata</taxon>
        <taxon>Oligohymenophorea</taxon>
        <taxon>Peniculida</taxon>
        <taxon>Parameciidae</taxon>
        <taxon>Paramecium</taxon>
    </lineage>
</organism>
<proteinExistence type="predicted"/>
<gene>
    <name evidence="1" type="ORF">PSON_ATCC_30995.1.T1650011</name>
</gene>
<accession>A0A8S1RDH6</accession>
<sequence length="50" mass="6105">MQVFSWKKSSKKNIIITSFEDVMVHQQNLYLKYLYLFQSLLLKNIHLLLF</sequence>
<dbReference type="EMBL" id="CAJJDN010000165">
    <property type="protein sequence ID" value="CAD8126118.1"/>
    <property type="molecule type" value="Genomic_DNA"/>
</dbReference>
<evidence type="ECO:0000313" key="1">
    <source>
        <dbReference type="EMBL" id="CAD8126118.1"/>
    </source>
</evidence>
<keyword evidence="2" id="KW-1185">Reference proteome</keyword>
<dbReference type="AlphaFoldDB" id="A0A8S1RDH6"/>
<name>A0A8S1RDH6_9CILI</name>
<evidence type="ECO:0000313" key="2">
    <source>
        <dbReference type="Proteomes" id="UP000692954"/>
    </source>
</evidence>
<protein>
    <submittedName>
        <fullName evidence="1">Uncharacterized protein</fullName>
    </submittedName>
</protein>
<dbReference type="Proteomes" id="UP000692954">
    <property type="component" value="Unassembled WGS sequence"/>
</dbReference>
<reference evidence="1" key="1">
    <citation type="submission" date="2021-01" db="EMBL/GenBank/DDBJ databases">
        <authorList>
            <consortium name="Genoscope - CEA"/>
            <person name="William W."/>
        </authorList>
    </citation>
    <scope>NUCLEOTIDE SEQUENCE</scope>
</reference>